<feature type="region of interest" description="Disordered" evidence="1">
    <location>
        <begin position="1"/>
        <end position="25"/>
    </location>
</feature>
<feature type="compositionally biased region" description="Polar residues" evidence="1">
    <location>
        <begin position="192"/>
        <end position="218"/>
    </location>
</feature>
<dbReference type="PANTHER" id="PTHR47743">
    <property type="entry name" value="KIAA1210 / KIAA1211 FAMILY MEMBER"/>
    <property type="match status" value="1"/>
</dbReference>
<organism evidence="3 4">
    <name type="scientific">Danionella cerebrum</name>
    <dbReference type="NCBI Taxonomy" id="2873325"/>
    <lineage>
        <taxon>Eukaryota</taxon>
        <taxon>Metazoa</taxon>
        <taxon>Chordata</taxon>
        <taxon>Craniata</taxon>
        <taxon>Vertebrata</taxon>
        <taxon>Euteleostomi</taxon>
        <taxon>Actinopterygii</taxon>
        <taxon>Neopterygii</taxon>
        <taxon>Teleostei</taxon>
        <taxon>Ostariophysi</taxon>
        <taxon>Cypriniformes</taxon>
        <taxon>Danionidae</taxon>
        <taxon>Danioninae</taxon>
        <taxon>Danionella</taxon>
    </lineage>
</organism>
<reference evidence="3 4" key="1">
    <citation type="journal article" date="2019" name="Sci. Data">
        <title>Hybrid genome assembly and annotation of Danionella translucida.</title>
        <authorList>
            <person name="Kadobianskyi M."/>
            <person name="Schulze L."/>
            <person name="Schuelke M."/>
            <person name="Judkewitz B."/>
        </authorList>
    </citation>
    <scope>NUCLEOTIDE SEQUENCE [LARGE SCALE GENOMIC DNA]</scope>
    <source>
        <strain evidence="3 4">Bolton</strain>
    </source>
</reference>
<feature type="region of interest" description="Disordered" evidence="1">
    <location>
        <begin position="509"/>
        <end position="551"/>
    </location>
</feature>
<feature type="domain" description="DUF4592" evidence="2">
    <location>
        <begin position="118"/>
        <end position="255"/>
    </location>
</feature>
<proteinExistence type="predicted"/>
<feature type="compositionally biased region" description="Polar residues" evidence="1">
    <location>
        <begin position="44"/>
        <end position="53"/>
    </location>
</feature>
<feature type="compositionally biased region" description="Basic and acidic residues" evidence="1">
    <location>
        <begin position="320"/>
        <end position="332"/>
    </location>
</feature>
<evidence type="ECO:0000259" key="2">
    <source>
        <dbReference type="Pfam" id="PF15262"/>
    </source>
</evidence>
<dbReference type="STRING" id="623744.A0A553NKH2"/>
<feature type="region of interest" description="Disordered" evidence="1">
    <location>
        <begin position="310"/>
        <end position="332"/>
    </location>
</feature>
<dbReference type="EMBL" id="SRMA01026884">
    <property type="protein sequence ID" value="TRY65935.1"/>
    <property type="molecule type" value="Genomic_DNA"/>
</dbReference>
<feature type="region of interest" description="Disordered" evidence="1">
    <location>
        <begin position="637"/>
        <end position="664"/>
    </location>
</feature>
<name>A0A553NKH2_9TELE</name>
<feature type="region of interest" description="Disordered" evidence="1">
    <location>
        <begin position="37"/>
        <end position="68"/>
    </location>
</feature>
<gene>
    <name evidence="3" type="ORF">DNTS_012339</name>
</gene>
<dbReference type="InterPro" id="IPR026713">
    <property type="entry name" value="CRACD-like"/>
</dbReference>
<dbReference type="Proteomes" id="UP000316079">
    <property type="component" value="Unassembled WGS sequence"/>
</dbReference>
<dbReference type="Pfam" id="PF15262">
    <property type="entry name" value="DUF4592"/>
    <property type="match status" value="1"/>
</dbReference>
<keyword evidence="4" id="KW-1185">Reference proteome</keyword>
<protein>
    <recommendedName>
        <fullName evidence="2">DUF4592 domain-containing protein</fullName>
    </recommendedName>
</protein>
<feature type="region of interest" description="Disordered" evidence="1">
    <location>
        <begin position="247"/>
        <end position="274"/>
    </location>
</feature>
<dbReference type="PANTHER" id="PTHR47743:SF1">
    <property type="entry name" value="CRACD-LIKE PROTEIN"/>
    <property type="match status" value="1"/>
</dbReference>
<feature type="compositionally biased region" description="Polar residues" evidence="1">
    <location>
        <begin position="637"/>
        <end position="651"/>
    </location>
</feature>
<dbReference type="InterPro" id="IPR028030">
    <property type="entry name" value="DUF4592"/>
</dbReference>
<feature type="region of interest" description="Disordered" evidence="1">
    <location>
        <begin position="120"/>
        <end position="155"/>
    </location>
</feature>
<evidence type="ECO:0000313" key="3">
    <source>
        <dbReference type="EMBL" id="TRY65935.1"/>
    </source>
</evidence>
<feature type="region of interest" description="Disordered" evidence="1">
    <location>
        <begin position="175"/>
        <end position="228"/>
    </location>
</feature>
<sequence>MEANSGEINKNGEEHAGRKKSRFKQLKTRLFGRLKKKESEGLFKQSQSASDITAPQRRRDGYDSEEEFTYPQSLSFRALSHDSIFFTDQTQSSEPTRVLSQENVHSKIKVLQLKLQQQNLHLGPPPMMIPGKRKEDSGTTSEDDGLPCSPPESCFSEQDMDRAVYKFSEPQKHLSSLSLAGTGSEEEEQGDTDQSQRPCSPLSKLSSQPVTSFTSDMATSPGVDFTHPVSLMPTLDNSAARHRMLVKPRNQRASTRGNRRSMVPLSSSHRSESGTDLNFILSEEDDEETLMSSEIAESFLTLVQKELEDEEKTKNCVKSENMKKSEDSFQPERKVELNPLLLQSLTLASGSTSPSELPESSQRLTESLRIDLIVQRENTVDFQVKTNENLVIKEGIREEAPFRLQPVPLPRNKMPKLDLKHPLSPKGVSESGSVQFSIASAKNRSKITSETVAEQKEGQLKIKTSSANANWELQKETNVKTGKLEGAKEQRNAFGVRLRTTSLSLKHRSTVSGLDDETKRHSLESNTVLGGSEERAGKTETLRNKPHLPKKTDALGLEDKLAAQDHSRPSLQYEADVCKEVSEPSWISLLREKTRVYQPIMSRLYTNQSPTDTSARVQPLKPAILPKTALKPHKTINGSLESLQRTATKSTTQEKQDKIKNSDGAKRGVVVPNITEALPIADIAGSLPPDFSQPSWMELAKRKSLAWSDKSLE</sequence>
<feature type="compositionally biased region" description="Basic and acidic residues" evidence="1">
    <location>
        <begin position="532"/>
        <end position="543"/>
    </location>
</feature>
<comment type="caution">
    <text evidence="3">The sequence shown here is derived from an EMBL/GenBank/DDBJ whole genome shotgun (WGS) entry which is preliminary data.</text>
</comment>
<dbReference type="AlphaFoldDB" id="A0A553NKH2"/>
<accession>A0A553NKH2</accession>
<feature type="compositionally biased region" description="Basic and acidic residues" evidence="1">
    <location>
        <begin position="652"/>
        <end position="664"/>
    </location>
</feature>
<evidence type="ECO:0000256" key="1">
    <source>
        <dbReference type="SAM" id="MobiDB-lite"/>
    </source>
</evidence>
<dbReference type="OrthoDB" id="9944945at2759"/>
<evidence type="ECO:0000313" key="4">
    <source>
        <dbReference type="Proteomes" id="UP000316079"/>
    </source>
</evidence>